<comment type="caution">
    <text evidence="2">The sequence shown here is derived from an EMBL/GenBank/DDBJ whole genome shotgun (WGS) entry which is preliminary data.</text>
</comment>
<evidence type="ECO:0000313" key="2">
    <source>
        <dbReference type="EMBL" id="KAF0894794.1"/>
    </source>
</evidence>
<dbReference type="AlphaFoldDB" id="A0A6G1C4P8"/>
<feature type="region of interest" description="Disordered" evidence="1">
    <location>
        <begin position="36"/>
        <end position="71"/>
    </location>
</feature>
<sequence length="71" mass="7663">MRELGKKREKEEGGMGLLFVASGWRFEAGARRILRESGRQPTWASRGGCGAQSGAQSREVREGKRAGGGRG</sequence>
<protein>
    <submittedName>
        <fullName evidence="2">Uncharacterized protein</fullName>
    </submittedName>
</protein>
<dbReference type="Proteomes" id="UP000479710">
    <property type="component" value="Unassembled WGS sequence"/>
</dbReference>
<keyword evidence="3" id="KW-1185">Reference proteome</keyword>
<reference evidence="2 3" key="1">
    <citation type="submission" date="2019-11" db="EMBL/GenBank/DDBJ databases">
        <title>Whole genome sequence of Oryza granulata.</title>
        <authorList>
            <person name="Li W."/>
        </authorList>
    </citation>
    <scope>NUCLEOTIDE SEQUENCE [LARGE SCALE GENOMIC DNA]</scope>
    <source>
        <strain evidence="3">cv. Menghai</strain>
        <tissue evidence="2">Leaf</tissue>
    </source>
</reference>
<gene>
    <name evidence="2" type="ORF">E2562_003678</name>
</gene>
<organism evidence="2 3">
    <name type="scientific">Oryza meyeriana var. granulata</name>
    <dbReference type="NCBI Taxonomy" id="110450"/>
    <lineage>
        <taxon>Eukaryota</taxon>
        <taxon>Viridiplantae</taxon>
        <taxon>Streptophyta</taxon>
        <taxon>Embryophyta</taxon>
        <taxon>Tracheophyta</taxon>
        <taxon>Spermatophyta</taxon>
        <taxon>Magnoliopsida</taxon>
        <taxon>Liliopsida</taxon>
        <taxon>Poales</taxon>
        <taxon>Poaceae</taxon>
        <taxon>BOP clade</taxon>
        <taxon>Oryzoideae</taxon>
        <taxon>Oryzeae</taxon>
        <taxon>Oryzinae</taxon>
        <taxon>Oryza</taxon>
        <taxon>Oryza meyeriana</taxon>
    </lineage>
</organism>
<evidence type="ECO:0000256" key="1">
    <source>
        <dbReference type="SAM" id="MobiDB-lite"/>
    </source>
</evidence>
<name>A0A6G1C4P8_9ORYZ</name>
<accession>A0A6G1C4P8</accession>
<dbReference type="EMBL" id="SPHZ02000010">
    <property type="protein sequence ID" value="KAF0894794.1"/>
    <property type="molecule type" value="Genomic_DNA"/>
</dbReference>
<proteinExistence type="predicted"/>
<evidence type="ECO:0000313" key="3">
    <source>
        <dbReference type="Proteomes" id="UP000479710"/>
    </source>
</evidence>